<gene>
    <name evidence="1" type="ORF">DEAC_c03470</name>
</gene>
<dbReference type="InterPro" id="IPR035903">
    <property type="entry name" value="HesB-like_dom_sf"/>
</dbReference>
<proteinExistence type="predicted"/>
<dbReference type="PATRIC" id="fig|476652.3.peg.348"/>
<keyword evidence="2" id="KW-1185">Reference proteome</keyword>
<evidence type="ECO:0000313" key="2">
    <source>
        <dbReference type="Proteomes" id="UP000036356"/>
    </source>
</evidence>
<dbReference type="SUPFAM" id="SSF89360">
    <property type="entry name" value="HesB-like domain"/>
    <property type="match status" value="1"/>
</dbReference>
<organism evidence="1 2">
    <name type="scientific">Desulfosporosinus acididurans</name>
    <dbReference type="NCBI Taxonomy" id="476652"/>
    <lineage>
        <taxon>Bacteria</taxon>
        <taxon>Bacillati</taxon>
        <taxon>Bacillota</taxon>
        <taxon>Clostridia</taxon>
        <taxon>Eubacteriales</taxon>
        <taxon>Desulfitobacteriaceae</taxon>
        <taxon>Desulfosporosinus</taxon>
    </lineage>
</organism>
<dbReference type="EMBL" id="LDZY01000001">
    <property type="protein sequence ID" value="KLU67939.1"/>
    <property type="molecule type" value="Genomic_DNA"/>
</dbReference>
<name>A0A0J1FX27_9FIRM</name>
<protein>
    <submittedName>
        <fullName evidence="1">Uncharacterized protein</fullName>
    </submittedName>
</protein>
<evidence type="ECO:0000313" key="1">
    <source>
        <dbReference type="EMBL" id="KLU67939.1"/>
    </source>
</evidence>
<dbReference type="Proteomes" id="UP000036356">
    <property type="component" value="Unassembled WGS sequence"/>
</dbReference>
<dbReference type="STRING" id="476652.DEAC_c03470"/>
<sequence>MCPEAGKKSRFSIVYYAFRFYFNFPWSNAKNMVYLGLARKKGVRFMVEITELAAQKVKEVLKSQNKENAFLRLYLAGVG</sequence>
<dbReference type="AlphaFoldDB" id="A0A0J1FX27"/>
<reference evidence="1 2" key="1">
    <citation type="submission" date="2015-06" db="EMBL/GenBank/DDBJ databases">
        <title>Draft genome of the moderately acidophilic sulfate reducer Candidatus Desulfosporosinus acididurans strain M1.</title>
        <authorList>
            <person name="Poehlein A."/>
            <person name="Petzsch P."/>
            <person name="Johnson B.D."/>
            <person name="Schloemann M."/>
            <person name="Daniel R."/>
            <person name="Muehling M."/>
        </authorList>
    </citation>
    <scope>NUCLEOTIDE SEQUENCE [LARGE SCALE GENOMIC DNA]</scope>
    <source>
        <strain evidence="1 2">M1</strain>
    </source>
</reference>
<dbReference type="Gene3D" id="2.60.300.12">
    <property type="entry name" value="HesB-like domain"/>
    <property type="match status" value="1"/>
</dbReference>
<comment type="caution">
    <text evidence="1">The sequence shown here is derived from an EMBL/GenBank/DDBJ whole genome shotgun (WGS) entry which is preliminary data.</text>
</comment>
<accession>A0A0J1FX27</accession>